<dbReference type="InterPro" id="IPR035892">
    <property type="entry name" value="C2_domain_sf"/>
</dbReference>
<protein>
    <submittedName>
        <fullName evidence="3">Uncharacterized protein</fullName>
    </submittedName>
</protein>
<organism evidence="2 3">
    <name type="scientific">Meloidogyne incognita</name>
    <name type="common">Southern root-knot nematode worm</name>
    <name type="synonym">Oxyuris incognita</name>
    <dbReference type="NCBI Taxonomy" id="6306"/>
    <lineage>
        <taxon>Eukaryota</taxon>
        <taxon>Metazoa</taxon>
        <taxon>Ecdysozoa</taxon>
        <taxon>Nematoda</taxon>
        <taxon>Chromadorea</taxon>
        <taxon>Rhabditida</taxon>
        <taxon>Tylenchina</taxon>
        <taxon>Tylenchomorpha</taxon>
        <taxon>Tylenchoidea</taxon>
        <taxon>Meloidogynidae</taxon>
        <taxon>Meloidogyninae</taxon>
        <taxon>Meloidogyne</taxon>
        <taxon>Meloidogyne incognita group</taxon>
    </lineage>
</organism>
<dbReference type="Gene3D" id="2.60.40.150">
    <property type="entry name" value="C2 domain"/>
    <property type="match status" value="2"/>
</dbReference>
<dbReference type="WBParaSite" id="Minc3s01210g21748">
    <property type="protein sequence ID" value="Minc3s01210g21748"/>
    <property type="gene ID" value="Minc3s01210g21748"/>
</dbReference>
<dbReference type="Proteomes" id="UP000887563">
    <property type="component" value="Unplaced"/>
</dbReference>
<sequence>MPKMFSNFGSCFTRCWPMNSLFNRFWLKKKNVGSNKIVGDDDEFVKIEGRKKQNNLNYNLSNSIKQFPAPEIIIERINTPKHSREEQEVTLTLPSEINITEGEEEEENEGEEGKEKWKIKRKGRHSSVVLINKEIGNNQNEVLSKSCAQLCLSVQYSEQKEFLILILNELVKLEDLGVIENQNEEKAMLQLRLALLIPDSEQKTFQKFRTKFRSFAGQLKINFGETFAFNCDKSKLANSFVRFRLYKKYNNDIRRPQCIGLAFLQNFLIDLDSIQKVQKHFLQFRRPLNKPKSVKGSMSLFPSLLSLSNHQNHHQLKQNQQQTIPSSPTKNNNTSTDSPIENQHQQQQRKSSTNSSPSHQRFCGNNSQQSVTPRSASGSRRGSTVDDRGAFCTLPQQGGNQPEVLVSLCYFDTQNRLVVGVNKAAAIGTGRKKESGSDVSGQEVSIRISAFSAEGVEIGRQKSAWTKANPTGEVQFNDAQASFQISRHELEECAVQVDMLGLNNSAWPPLLRRKQKIGTLMLSDRRENDCSSSADAQAHWQEMIQGMGLTLDKWHLLN</sequence>
<keyword evidence="2" id="KW-1185">Reference proteome</keyword>
<accession>A0A914M632</accession>
<feature type="region of interest" description="Disordered" evidence="1">
    <location>
        <begin position="312"/>
        <end position="397"/>
    </location>
</feature>
<dbReference type="AlphaFoldDB" id="A0A914M632"/>
<feature type="compositionally biased region" description="Polar residues" evidence="1">
    <location>
        <begin position="323"/>
        <end position="382"/>
    </location>
</feature>
<proteinExistence type="predicted"/>
<evidence type="ECO:0000256" key="1">
    <source>
        <dbReference type="SAM" id="MobiDB-lite"/>
    </source>
</evidence>
<evidence type="ECO:0000313" key="2">
    <source>
        <dbReference type="Proteomes" id="UP000887563"/>
    </source>
</evidence>
<name>A0A914M632_MELIC</name>
<reference evidence="3" key="1">
    <citation type="submission" date="2022-11" db="UniProtKB">
        <authorList>
            <consortium name="WormBaseParasite"/>
        </authorList>
    </citation>
    <scope>IDENTIFICATION</scope>
</reference>
<evidence type="ECO:0000313" key="3">
    <source>
        <dbReference type="WBParaSite" id="Minc3s01210g21748"/>
    </source>
</evidence>